<dbReference type="Gene3D" id="2.70.70.10">
    <property type="entry name" value="Glucose Permease (Domain IIA)"/>
    <property type="match status" value="1"/>
</dbReference>
<keyword evidence="4" id="KW-0378">Hydrolase</keyword>
<comment type="caution">
    <text evidence="9">The sequence shown here is derived from an EMBL/GenBank/DDBJ whole genome shotgun (WGS) entry which is preliminary data.</text>
</comment>
<keyword evidence="6" id="KW-0482">Metalloprotease</keyword>
<dbReference type="GO" id="GO:0004222">
    <property type="term" value="F:metalloendopeptidase activity"/>
    <property type="evidence" value="ECO:0007669"/>
    <property type="project" value="TreeGrafter"/>
</dbReference>
<keyword evidence="3" id="KW-0479">Metal-binding</keyword>
<dbReference type="InterPro" id="IPR011055">
    <property type="entry name" value="Dup_hybrid_motif"/>
</dbReference>
<evidence type="ECO:0000313" key="10">
    <source>
        <dbReference type="Proteomes" id="UP000246132"/>
    </source>
</evidence>
<dbReference type="PANTHER" id="PTHR21666:SF288">
    <property type="entry name" value="CELL DIVISION PROTEIN YTFB"/>
    <property type="match status" value="1"/>
</dbReference>
<dbReference type="AlphaFoldDB" id="A0A3A8ACV2"/>
<dbReference type="CDD" id="cd12797">
    <property type="entry name" value="M23_peptidase"/>
    <property type="match status" value="1"/>
</dbReference>
<dbReference type="FunFam" id="2.70.70.10:FF:000006">
    <property type="entry name" value="M23 family peptidase"/>
    <property type="match status" value="1"/>
</dbReference>
<dbReference type="PANTHER" id="PTHR21666">
    <property type="entry name" value="PEPTIDASE-RELATED"/>
    <property type="match status" value="1"/>
</dbReference>
<protein>
    <submittedName>
        <fullName evidence="9">M23 family metallopeptidase</fullName>
    </submittedName>
</protein>
<name>A0A3A8ACV2_9HYPH</name>
<feature type="domain" description="M23ase beta-sheet core" evidence="8">
    <location>
        <begin position="312"/>
        <end position="406"/>
    </location>
</feature>
<dbReference type="RefSeq" id="WP_109767220.1">
    <property type="nucleotide sequence ID" value="NZ_JASHJQ010000009.1"/>
</dbReference>
<keyword evidence="2" id="KW-0645">Protease</keyword>
<dbReference type="Proteomes" id="UP000246132">
    <property type="component" value="Unassembled WGS sequence"/>
</dbReference>
<organism evidence="9 10">
    <name type="scientific">Oceaniradius stylonematis</name>
    <dbReference type="NCBI Taxonomy" id="2184161"/>
    <lineage>
        <taxon>Bacteria</taxon>
        <taxon>Pseudomonadati</taxon>
        <taxon>Pseudomonadota</taxon>
        <taxon>Alphaproteobacteria</taxon>
        <taxon>Hyphomicrobiales</taxon>
        <taxon>Ahrensiaceae</taxon>
        <taxon>Oceaniradius</taxon>
    </lineage>
</organism>
<comment type="cofactor">
    <cofactor evidence="1">
        <name>Zn(2+)</name>
        <dbReference type="ChEBI" id="CHEBI:29105"/>
    </cofactor>
</comment>
<sequence length="420" mass="44377">MIVIAQGDRIRHFTVRPWAVALGASLLLAVAAGYLIATGYLIMRDDLINAAVLRQARVQHAYEDRIASLRAQVDRITSHRLLDQQFMESKIAELATRQSALAERSGTLAPLLERARGRGIGAQAVPADALPVPALRPGADQAALETIVPANPLLAPATQPVRAGLGYAPATRSAASTKADRLGPADPLTALSSVTSTLDEIETAQLEQLGVLARAAHSKRNAIIAAARESGLPIRSETTPLDAVGGPFVPIGDISADESFETGIEALQTALDALERTKSEVTAFPIAHPAPGQRITSGFGPRRDPILGRSAFHAGMDFRAPTGTPIRAPASGKIVRAGRNGGYGKMVEIDHGNGLKTRFAHLSRIQVRVGEEVSAGQRIGASGNTGRSTGPHLHYEVRKDGQAVNPMRYLKAGTRLGSHL</sequence>
<dbReference type="OrthoDB" id="9805070at2"/>
<dbReference type="GO" id="GO:0006508">
    <property type="term" value="P:proteolysis"/>
    <property type="evidence" value="ECO:0007669"/>
    <property type="project" value="UniProtKB-KW"/>
</dbReference>
<evidence type="ECO:0000256" key="4">
    <source>
        <dbReference type="ARBA" id="ARBA00022801"/>
    </source>
</evidence>
<dbReference type="InterPro" id="IPR016047">
    <property type="entry name" value="M23ase_b-sheet_dom"/>
</dbReference>
<evidence type="ECO:0000256" key="1">
    <source>
        <dbReference type="ARBA" id="ARBA00001947"/>
    </source>
</evidence>
<evidence type="ECO:0000256" key="5">
    <source>
        <dbReference type="ARBA" id="ARBA00022833"/>
    </source>
</evidence>
<keyword evidence="7" id="KW-1133">Transmembrane helix</keyword>
<accession>A0A3A8ACV2</accession>
<evidence type="ECO:0000256" key="2">
    <source>
        <dbReference type="ARBA" id="ARBA00022670"/>
    </source>
</evidence>
<keyword evidence="5" id="KW-0862">Zinc</keyword>
<keyword evidence="7" id="KW-0812">Transmembrane</keyword>
<dbReference type="InterPro" id="IPR050570">
    <property type="entry name" value="Cell_wall_metabolism_enzyme"/>
</dbReference>
<evidence type="ECO:0000256" key="3">
    <source>
        <dbReference type="ARBA" id="ARBA00022723"/>
    </source>
</evidence>
<feature type="transmembrane region" description="Helical" evidence="7">
    <location>
        <begin position="20"/>
        <end position="43"/>
    </location>
</feature>
<evidence type="ECO:0000259" key="8">
    <source>
        <dbReference type="Pfam" id="PF01551"/>
    </source>
</evidence>
<proteinExistence type="predicted"/>
<evidence type="ECO:0000256" key="6">
    <source>
        <dbReference type="ARBA" id="ARBA00023049"/>
    </source>
</evidence>
<keyword evidence="7" id="KW-0472">Membrane</keyword>
<dbReference type="GO" id="GO:0046872">
    <property type="term" value="F:metal ion binding"/>
    <property type="evidence" value="ECO:0007669"/>
    <property type="project" value="UniProtKB-KW"/>
</dbReference>
<evidence type="ECO:0000313" key="9">
    <source>
        <dbReference type="EMBL" id="RKF08132.1"/>
    </source>
</evidence>
<evidence type="ECO:0000256" key="7">
    <source>
        <dbReference type="SAM" id="Phobius"/>
    </source>
</evidence>
<dbReference type="EMBL" id="QFWV02000002">
    <property type="protein sequence ID" value="RKF08132.1"/>
    <property type="molecule type" value="Genomic_DNA"/>
</dbReference>
<gene>
    <name evidence="9" type="ORF">DEM25_002125</name>
</gene>
<dbReference type="Pfam" id="PF01551">
    <property type="entry name" value="Peptidase_M23"/>
    <property type="match status" value="1"/>
</dbReference>
<keyword evidence="10" id="KW-1185">Reference proteome</keyword>
<dbReference type="SUPFAM" id="SSF51261">
    <property type="entry name" value="Duplicated hybrid motif"/>
    <property type="match status" value="1"/>
</dbReference>
<reference evidence="9 10" key="1">
    <citation type="journal article" date="2018" name="Int. J. Syst. Bacteriol.">
        <title>Oceaniradius stylonemae gen. nov., sp. nov., isolated from a red alga, Stylonema cornu-cervi.</title>
        <authorList>
            <person name="Jeong S."/>
        </authorList>
    </citation>
    <scope>NUCLEOTIDE SEQUENCE [LARGE SCALE GENOMIC DNA]</scope>
    <source>
        <strain evidence="9 10">StC1</strain>
    </source>
</reference>